<dbReference type="Gene3D" id="3.90.550.10">
    <property type="entry name" value="Spore Coat Polysaccharide Biosynthesis Protein SpsA, Chain A"/>
    <property type="match status" value="1"/>
</dbReference>
<evidence type="ECO:0000256" key="7">
    <source>
        <dbReference type="ARBA" id="ARBA00023136"/>
    </source>
</evidence>
<evidence type="ECO:0000256" key="2">
    <source>
        <dbReference type="ARBA" id="ARBA00022676"/>
    </source>
</evidence>
<organism evidence="10 11">
    <name type="scientific">Gemmata massiliana</name>
    <dbReference type="NCBI Taxonomy" id="1210884"/>
    <lineage>
        <taxon>Bacteria</taxon>
        <taxon>Pseudomonadati</taxon>
        <taxon>Planctomycetota</taxon>
        <taxon>Planctomycetia</taxon>
        <taxon>Gemmatales</taxon>
        <taxon>Gemmataceae</taxon>
        <taxon>Gemmata</taxon>
    </lineage>
</organism>
<evidence type="ECO:0000256" key="6">
    <source>
        <dbReference type="ARBA" id="ARBA00022989"/>
    </source>
</evidence>
<sequence length="294" mass="32080">MPDSQAIMGSIRMDAANRTGLSLVIPAFNEAAVIARAITEAETALAAHFGSFEVLIVDDGSADTTAAEVSAALPSAPHTRLLRHESNRGYGAALRTGFEAARFELVAFTDADCQFDLTELAQLADLAANTPVVVGYRADRKDPWRRQFLSWGYNVMARALLGTRVRDVDCALKVFHRAALAELLPESRGFFVNTEMMTRARQQNLPVTEVPVTHRPRAGGESKVSLREVPRTARKLFAFWWQEVIRGATPTVTPAVFQTKMSAPQVIASQDHVPDLLSPRAPQVAPPARHRAAA</sequence>
<keyword evidence="11" id="KW-1185">Reference proteome</keyword>
<dbReference type="PANTHER" id="PTHR48090">
    <property type="entry name" value="UNDECAPRENYL-PHOSPHATE 4-DEOXY-4-FORMAMIDO-L-ARABINOSE TRANSFERASE-RELATED"/>
    <property type="match status" value="1"/>
</dbReference>
<keyword evidence="6" id="KW-1133">Transmembrane helix</keyword>
<dbReference type="EMBL" id="LR593886">
    <property type="protein sequence ID" value="VTR95192.1"/>
    <property type="molecule type" value="Genomic_DNA"/>
</dbReference>
<dbReference type="SUPFAM" id="SSF53448">
    <property type="entry name" value="Nucleotide-diphospho-sugar transferases"/>
    <property type="match status" value="1"/>
</dbReference>
<feature type="domain" description="Glycosyltransferase 2-like" evidence="9">
    <location>
        <begin position="22"/>
        <end position="183"/>
    </location>
</feature>
<keyword evidence="2" id="KW-0328">Glycosyltransferase</keyword>
<dbReference type="Pfam" id="PF00535">
    <property type="entry name" value="Glycos_transf_2"/>
    <property type="match status" value="1"/>
</dbReference>
<gene>
    <name evidence="10" type="ORF">SOIL9_25220</name>
</gene>
<keyword evidence="5" id="KW-0448">Lipopolysaccharide biosynthesis</keyword>
<name>A0A6P2D6T7_9BACT</name>
<evidence type="ECO:0000256" key="1">
    <source>
        <dbReference type="ARBA" id="ARBA00022475"/>
    </source>
</evidence>
<reference evidence="10 11" key="1">
    <citation type="submission" date="2019-05" db="EMBL/GenBank/DDBJ databases">
        <authorList>
            <consortium name="Science for Life Laboratories"/>
        </authorList>
    </citation>
    <scope>NUCLEOTIDE SEQUENCE [LARGE SCALE GENOMIC DNA]</scope>
    <source>
        <strain evidence="10">Soil9</strain>
    </source>
</reference>
<dbReference type="RefSeq" id="WP_390697673.1">
    <property type="nucleotide sequence ID" value="NZ_LR593886.1"/>
</dbReference>
<evidence type="ECO:0000256" key="4">
    <source>
        <dbReference type="ARBA" id="ARBA00022692"/>
    </source>
</evidence>
<evidence type="ECO:0000256" key="3">
    <source>
        <dbReference type="ARBA" id="ARBA00022679"/>
    </source>
</evidence>
<feature type="region of interest" description="Disordered" evidence="8">
    <location>
        <begin position="271"/>
        <end position="294"/>
    </location>
</feature>
<evidence type="ECO:0000256" key="8">
    <source>
        <dbReference type="SAM" id="MobiDB-lite"/>
    </source>
</evidence>
<dbReference type="CDD" id="cd04179">
    <property type="entry name" value="DPM_DPG-synthase_like"/>
    <property type="match status" value="1"/>
</dbReference>
<accession>A0A6P2D6T7</accession>
<keyword evidence="7" id="KW-0472">Membrane</keyword>
<keyword evidence="1" id="KW-1003">Cell membrane</keyword>
<dbReference type="GO" id="GO:0005886">
    <property type="term" value="C:plasma membrane"/>
    <property type="evidence" value="ECO:0007669"/>
    <property type="project" value="TreeGrafter"/>
</dbReference>
<dbReference type="PANTHER" id="PTHR48090:SF3">
    <property type="entry name" value="UNDECAPRENYL-PHOSPHATE 4-DEOXY-4-FORMAMIDO-L-ARABINOSE TRANSFERASE"/>
    <property type="match status" value="1"/>
</dbReference>
<dbReference type="InterPro" id="IPR050256">
    <property type="entry name" value="Glycosyltransferase_2"/>
</dbReference>
<keyword evidence="3 10" id="KW-0808">Transferase</keyword>
<dbReference type="AlphaFoldDB" id="A0A6P2D6T7"/>
<proteinExistence type="predicted"/>
<dbReference type="InterPro" id="IPR001173">
    <property type="entry name" value="Glyco_trans_2-like"/>
</dbReference>
<protein>
    <recommendedName>
        <fullName evidence="9">Glycosyltransferase 2-like domain-containing protein</fullName>
    </recommendedName>
</protein>
<evidence type="ECO:0000313" key="10">
    <source>
        <dbReference type="EMBL" id="VTR95192.1"/>
    </source>
</evidence>
<evidence type="ECO:0000259" key="9">
    <source>
        <dbReference type="Pfam" id="PF00535"/>
    </source>
</evidence>
<dbReference type="GO" id="GO:0009103">
    <property type="term" value="P:lipopolysaccharide biosynthetic process"/>
    <property type="evidence" value="ECO:0007669"/>
    <property type="project" value="UniProtKB-KW"/>
</dbReference>
<evidence type="ECO:0000313" key="11">
    <source>
        <dbReference type="Proteomes" id="UP000464178"/>
    </source>
</evidence>
<dbReference type="Proteomes" id="UP000464178">
    <property type="component" value="Chromosome"/>
</dbReference>
<dbReference type="InterPro" id="IPR029044">
    <property type="entry name" value="Nucleotide-diphossugar_trans"/>
</dbReference>
<evidence type="ECO:0000256" key="5">
    <source>
        <dbReference type="ARBA" id="ARBA00022985"/>
    </source>
</evidence>
<keyword evidence="4" id="KW-0812">Transmembrane</keyword>
<dbReference type="KEGG" id="gms:SOIL9_25220"/>
<dbReference type="GO" id="GO:0099621">
    <property type="term" value="F:undecaprenyl-phosphate 4-deoxy-4-formamido-L-arabinose transferase activity"/>
    <property type="evidence" value="ECO:0007669"/>
    <property type="project" value="TreeGrafter"/>
</dbReference>